<feature type="transmembrane region" description="Helical" evidence="9">
    <location>
        <begin position="394"/>
        <end position="417"/>
    </location>
</feature>
<keyword evidence="5 9" id="KW-0812">Transmembrane</keyword>
<dbReference type="PROSITE" id="PS00216">
    <property type="entry name" value="SUGAR_TRANSPORT_1"/>
    <property type="match status" value="1"/>
</dbReference>
<evidence type="ECO:0000256" key="6">
    <source>
        <dbReference type="ARBA" id="ARBA00022989"/>
    </source>
</evidence>
<dbReference type="InterPro" id="IPR020846">
    <property type="entry name" value="MFS_dom"/>
</dbReference>
<evidence type="ECO:0000256" key="9">
    <source>
        <dbReference type="SAM" id="Phobius"/>
    </source>
</evidence>
<feature type="transmembrane region" description="Helical" evidence="9">
    <location>
        <begin position="365"/>
        <end position="388"/>
    </location>
</feature>
<gene>
    <name evidence="11" type="ORF">C4K88_01200</name>
</gene>
<evidence type="ECO:0000256" key="7">
    <source>
        <dbReference type="ARBA" id="ARBA00023136"/>
    </source>
</evidence>
<feature type="transmembrane region" description="Helical" evidence="9">
    <location>
        <begin position="193"/>
        <end position="211"/>
    </location>
</feature>
<feature type="domain" description="Major facilitator superfamily (MFS) profile" evidence="10">
    <location>
        <begin position="38"/>
        <end position="422"/>
    </location>
</feature>
<comment type="similarity">
    <text evidence="2">Belongs to the major facilitator superfamily. TCR/Tet family.</text>
</comment>
<accession>A0A2S5J171</accession>
<keyword evidence="12" id="KW-1185">Reference proteome</keyword>
<evidence type="ECO:0000256" key="1">
    <source>
        <dbReference type="ARBA" id="ARBA00004651"/>
    </source>
</evidence>
<dbReference type="GO" id="GO:0022857">
    <property type="term" value="F:transmembrane transporter activity"/>
    <property type="evidence" value="ECO:0007669"/>
    <property type="project" value="InterPro"/>
</dbReference>
<organism evidence="11 12">
    <name type="scientific">Arthrobacter pityocampae</name>
    <dbReference type="NCBI Taxonomy" id="547334"/>
    <lineage>
        <taxon>Bacteria</taxon>
        <taxon>Bacillati</taxon>
        <taxon>Actinomycetota</taxon>
        <taxon>Actinomycetes</taxon>
        <taxon>Micrococcales</taxon>
        <taxon>Micrococcaceae</taxon>
        <taxon>Arthrobacter</taxon>
    </lineage>
</organism>
<feature type="region of interest" description="Disordered" evidence="8">
    <location>
        <begin position="440"/>
        <end position="511"/>
    </location>
</feature>
<feature type="transmembrane region" description="Helical" evidence="9">
    <location>
        <begin position="72"/>
        <end position="92"/>
    </location>
</feature>
<sequence length="511" mass="52431">MAGFPRVLKRSPFRIPRPGRRDEPGGVPAGDRQRIPREIRVLIAAAFVIAIGFGLVAPILPQFAQSFDVGVTASAVIVSAFAFTRLVFAPAGGRLVERLGERPVYIVGLLIVALSTAACAFAADYWQLLVFRALGGIGSTMFTVSAMGLIVRLAPPAIRGRVSGAYATAFLLGSIGGPLVGGLLARFGLRVPFLVYAAALLVASAVVFFQLKDTSLADRAAARDKPALTVREAVADSGYRAALASSFANGWSSFGVRMALVPLFADAVLGAGTEIAGISLAFFAAGTALALTVSGGLADSLGRRPLVITGLLVNGAAMIALGFSGNVVVFLALCVVAGIGTGLLNPAQQAAVADVVGSDRSGGRVLATFQMSSDFGAILGPILAGLIIDRLSFGSFTLAFTVTGVLTALAAGVWALSRETLPRESPRTELTTELQTELQTELTTELKTERTSPGDDGGGTAGRRGGPAADSNDDGDGDGTAKRRGGPAADSNDDGTPERRGSGPGTEEQRS</sequence>
<feature type="transmembrane region" description="Helical" evidence="9">
    <location>
        <begin position="129"/>
        <end position="153"/>
    </location>
</feature>
<name>A0A2S5J171_9MICC</name>
<dbReference type="Proteomes" id="UP000239297">
    <property type="component" value="Unassembled WGS sequence"/>
</dbReference>
<evidence type="ECO:0000313" key="11">
    <source>
        <dbReference type="EMBL" id="PPB50541.1"/>
    </source>
</evidence>
<keyword evidence="4" id="KW-1003">Cell membrane</keyword>
<feature type="transmembrane region" description="Helical" evidence="9">
    <location>
        <begin position="278"/>
        <end position="298"/>
    </location>
</feature>
<keyword evidence="3" id="KW-0813">Transport</keyword>
<comment type="subcellular location">
    <subcellularLocation>
        <location evidence="1">Cell membrane</location>
        <topology evidence="1">Multi-pass membrane protein</topology>
    </subcellularLocation>
</comment>
<dbReference type="Gene3D" id="1.20.1250.20">
    <property type="entry name" value="MFS general substrate transporter like domains"/>
    <property type="match status" value="1"/>
</dbReference>
<feature type="transmembrane region" description="Helical" evidence="9">
    <location>
        <begin position="41"/>
        <end position="60"/>
    </location>
</feature>
<evidence type="ECO:0000256" key="5">
    <source>
        <dbReference type="ARBA" id="ARBA00022692"/>
    </source>
</evidence>
<dbReference type="GO" id="GO:0005886">
    <property type="term" value="C:plasma membrane"/>
    <property type="evidence" value="ECO:0007669"/>
    <property type="project" value="UniProtKB-SubCell"/>
</dbReference>
<keyword evidence="7 9" id="KW-0472">Membrane</keyword>
<dbReference type="SUPFAM" id="SSF103473">
    <property type="entry name" value="MFS general substrate transporter"/>
    <property type="match status" value="1"/>
</dbReference>
<dbReference type="PANTHER" id="PTHR23517">
    <property type="entry name" value="RESISTANCE PROTEIN MDTM, PUTATIVE-RELATED-RELATED"/>
    <property type="match status" value="1"/>
</dbReference>
<dbReference type="Gene3D" id="1.20.1720.10">
    <property type="entry name" value="Multidrug resistance protein D"/>
    <property type="match status" value="1"/>
</dbReference>
<feature type="transmembrane region" description="Helical" evidence="9">
    <location>
        <begin position="305"/>
        <end position="321"/>
    </location>
</feature>
<dbReference type="InterPro" id="IPR011701">
    <property type="entry name" value="MFS"/>
</dbReference>
<reference evidence="11 12" key="1">
    <citation type="journal article" date="2014" name="Int. J. Syst. Evol. Microbiol.">
        <title>Arthrobacter pityocampae sp. nov., isolated from Thaumetopoea pityocampa (Lep., Thaumetopoeidae).</title>
        <authorList>
            <person name="Ince I.A."/>
            <person name="Demirbag Z."/>
            <person name="Kati H."/>
        </authorList>
    </citation>
    <scope>NUCLEOTIDE SEQUENCE [LARGE SCALE GENOMIC DNA]</scope>
    <source>
        <strain evidence="11 12">Tp2</strain>
    </source>
</reference>
<proteinExistence type="inferred from homology"/>
<feature type="compositionally biased region" description="Gly residues" evidence="8">
    <location>
        <begin position="455"/>
        <end position="465"/>
    </location>
</feature>
<feature type="region of interest" description="Disordered" evidence="8">
    <location>
        <begin position="11"/>
        <end position="31"/>
    </location>
</feature>
<dbReference type="InterPro" id="IPR050171">
    <property type="entry name" value="MFS_Transporters"/>
</dbReference>
<feature type="transmembrane region" description="Helical" evidence="9">
    <location>
        <begin position="254"/>
        <end position="272"/>
    </location>
</feature>
<evidence type="ECO:0000256" key="3">
    <source>
        <dbReference type="ARBA" id="ARBA00022448"/>
    </source>
</evidence>
<dbReference type="InterPro" id="IPR005829">
    <property type="entry name" value="Sugar_transporter_CS"/>
</dbReference>
<dbReference type="CDD" id="cd17325">
    <property type="entry name" value="MFS_MdtG_SLC18_like"/>
    <property type="match status" value="1"/>
</dbReference>
<dbReference type="InterPro" id="IPR036259">
    <property type="entry name" value="MFS_trans_sf"/>
</dbReference>
<comment type="caution">
    <text evidence="11">The sequence shown here is derived from an EMBL/GenBank/DDBJ whole genome shotgun (WGS) entry which is preliminary data.</text>
</comment>
<dbReference type="PRINTS" id="PR01035">
    <property type="entry name" value="TCRTETA"/>
</dbReference>
<evidence type="ECO:0000259" key="10">
    <source>
        <dbReference type="PROSITE" id="PS50850"/>
    </source>
</evidence>
<evidence type="ECO:0000256" key="2">
    <source>
        <dbReference type="ARBA" id="ARBA00007520"/>
    </source>
</evidence>
<evidence type="ECO:0000313" key="12">
    <source>
        <dbReference type="Proteomes" id="UP000239297"/>
    </source>
</evidence>
<feature type="transmembrane region" description="Helical" evidence="9">
    <location>
        <begin position="165"/>
        <end position="187"/>
    </location>
</feature>
<feature type="transmembrane region" description="Helical" evidence="9">
    <location>
        <begin position="104"/>
        <end position="123"/>
    </location>
</feature>
<evidence type="ECO:0000256" key="8">
    <source>
        <dbReference type="SAM" id="MobiDB-lite"/>
    </source>
</evidence>
<protein>
    <submittedName>
        <fullName evidence="11">MFS transporter</fullName>
    </submittedName>
</protein>
<dbReference type="InterPro" id="IPR001958">
    <property type="entry name" value="Tet-R_TetA/multi-R_MdtG-like"/>
</dbReference>
<dbReference type="AlphaFoldDB" id="A0A2S5J171"/>
<dbReference type="Pfam" id="PF07690">
    <property type="entry name" value="MFS_1"/>
    <property type="match status" value="2"/>
</dbReference>
<keyword evidence="6 9" id="KW-1133">Transmembrane helix</keyword>
<feature type="compositionally biased region" description="Basic and acidic residues" evidence="8">
    <location>
        <begin position="444"/>
        <end position="453"/>
    </location>
</feature>
<dbReference type="PROSITE" id="PS50850">
    <property type="entry name" value="MFS"/>
    <property type="match status" value="1"/>
</dbReference>
<evidence type="ECO:0000256" key="4">
    <source>
        <dbReference type="ARBA" id="ARBA00022475"/>
    </source>
</evidence>
<dbReference type="EMBL" id="PRKW01000001">
    <property type="protein sequence ID" value="PPB50541.1"/>
    <property type="molecule type" value="Genomic_DNA"/>
</dbReference>
<feature type="compositionally biased region" description="Basic and acidic residues" evidence="8">
    <location>
        <begin position="496"/>
        <end position="511"/>
    </location>
</feature>